<sequence length="498" mass="53225">MSSAPSIQPQTATSAGKRRVKHGHGHHPRGGALSSNSSRDASDEDNTEEQTDDAASTIYPSSPFVPLGDNTTSTGIAGSPREPEHAHGSLAAGGHPPAHQRIVQLGTASAGLGAGRLGAGRHAAAGRGDVGDSDSEAVDSPTYDGDVESSSVHGALAHAQEEAEQGRGQTNGLKGGDSNDVHTPQPPSAAATGAIMPEDDVHPIPRDVISHPLPPSQYTREAAATAGTQLIDGQLVSHSGPPKMIEPPALLPEADIRAFVRRAIEGKGQVDGVVRNWKTSEPPTDRPVRVYADGVYDLFHFGHALQLRQAKLSFPNVHLIVGVCSDDLCAEHKSAPAMTHAERCEGVKHCRWADEVAPDAPWQIDQEWIDKYRIDYVAHDEMVYPTKGVVDVYDFVKKQGRFLPTRRTPCISTSDLLERIVRGYRDGFFDSKLEKNGHPELMASDVDWDSSASVERREIRRRRTAAGGSAARAGHAHREQEGGVKGLVKGMKDLVAGS</sequence>
<dbReference type="EMBL" id="JASBWU010000006">
    <property type="protein sequence ID" value="KAJ9120730.1"/>
    <property type="molecule type" value="Genomic_DNA"/>
</dbReference>
<evidence type="ECO:0000313" key="1">
    <source>
        <dbReference type="EMBL" id="KAJ9120730.1"/>
    </source>
</evidence>
<organism evidence="1 2">
    <name type="scientific">Naganishia vaughanmartiniae</name>
    <dbReference type="NCBI Taxonomy" id="1424756"/>
    <lineage>
        <taxon>Eukaryota</taxon>
        <taxon>Fungi</taxon>
        <taxon>Dikarya</taxon>
        <taxon>Basidiomycota</taxon>
        <taxon>Agaricomycotina</taxon>
        <taxon>Tremellomycetes</taxon>
        <taxon>Filobasidiales</taxon>
        <taxon>Filobasidiaceae</taxon>
        <taxon>Naganishia</taxon>
    </lineage>
</organism>
<name>A0ACC2X9M3_9TREE</name>
<reference evidence="1" key="1">
    <citation type="submission" date="2023-04" db="EMBL/GenBank/DDBJ databases">
        <title>Draft Genome sequencing of Naganishia species isolated from polar environments using Oxford Nanopore Technology.</title>
        <authorList>
            <person name="Leo P."/>
            <person name="Venkateswaran K."/>
        </authorList>
    </citation>
    <scope>NUCLEOTIDE SEQUENCE</scope>
    <source>
        <strain evidence="1">MNA-CCFEE 5425</strain>
    </source>
</reference>
<comment type="caution">
    <text evidence="1">The sequence shown here is derived from an EMBL/GenBank/DDBJ whole genome shotgun (WGS) entry which is preliminary data.</text>
</comment>
<keyword evidence="2" id="KW-1185">Reference proteome</keyword>
<accession>A0ACC2X9M3</accession>
<gene>
    <name evidence="1" type="ORF">QFC22_002661</name>
</gene>
<dbReference type="Proteomes" id="UP001243375">
    <property type="component" value="Unassembled WGS sequence"/>
</dbReference>
<proteinExistence type="predicted"/>
<protein>
    <submittedName>
        <fullName evidence="1">Uncharacterized protein</fullName>
    </submittedName>
</protein>
<evidence type="ECO:0000313" key="2">
    <source>
        <dbReference type="Proteomes" id="UP001243375"/>
    </source>
</evidence>